<dbReference type="AlphaFoldDB" id="G4RGX4"/>
<proteinExistence type="predicted"/>
<keyword evidence="2" id="KW-1185">Reference proteome</keyword>
<name>G4RGX4_PELHB</name>
<dbReference type="Proteomes" id="UP000008850">
    <property type="component" value="Chromosome"/>
</dbReference>
<gene>
    <name evidence="1" type="ordered locus">KKY_3137</name>
</gene>
<protein>
    <submittedName>
        <fullName evidence="1">Uncharacterized protein</fullName>
    </submittedName>
</protein>
<dbReference type="EMBL" id="CP003075">
    <property type="protein sequence ID" value="AEQ53127.1"/>
    <property type="molecule type" value="Genomic_DNA"/>
</dbReference>
<evidence type="ECO:0000313" key="1">
    <source>
        <dbReference type="EMBL" id="AEQ53127.1"/>
    </source>
</evidence>
<accession>G4RGX4</accession>
<dbReference type="STRING" id="1082931.KKY_3137"/>
<dbReference type="KEGG" id="phl:KKY_3137"/>
<dbReference type="HOGENOM" id="CLU_2918598_0_0_5"/>
<sequence>MIITPTSQTERPPVEPDRQRLCRLAFGAGLIDRLQKCRLLIETVGFDSLSKQSCNFFATAG</sequence>
<reference evidence="1 2" key="1">
    <citation type="journal article" date="2012" name="J. Bacteriol.">
        <title>Complete genome sequence of Pelagibacterium halotolerans B2T.</title>
        <authorList>
            <person name="Huo Y.Y."/>
            <person name="Cheng H."/>
            <person name="Han X.F."/>
            <person name="Jiang X.W."/>
            <person name="Sun C."/>
            <person name="Zhang X.Q."/>
            <person name="Zhu X.F."/>
            <person name="Liu Y.F."/>
            <person name="Li P.F."/>
            <person name="Ni P.X."/>
            <person name="Wu M."/>
        </authorList>
    </citation>
    <scope>NUCLEOTIDE SEQUENCE [LARGE SCALE GENOMIC DNA]</scope>
    <source>
        <strain evidence="2">DSM 22347 / JCM 15775 / CGMCC 1.7692 / B2</strain>
    </source>
</reference>
<evidence type="ECO:0000313" key="2">
    <source>
        <dbReference type="Proteomes" id="UP000008850"/>
    </source>
</evidence>
<organism evidence="1 2">
    <name type="scientific">Pelagibacterium halotolerans (strain DSM 22347 / JCM 15775 / CGMCC 1.7692 / B2)</name>
    <dbReference type="NCBI Taxonomy" id="1082931"/>
    <lineage>
        <taxon>Bacteria</taxon>
        <taxon>Pseudomonadati</taxon>
        <taxon>Pseudomonadota</taxon>
        <taxon>Alphaproteobacteria</taxon>
        <taxon>Hyphomicrobiales</taxon>
        <taxon>Devosiaceae</taxon>
        <taxon>Pelagibacterium</taxon>
    </lineage>
</organism>